<keyword evidence="1" id="KW-1133">Transmembrane helix</keyword>
<organism evidence="2">
    <name type="scientific">Arundo donax</name>
    <name type="common">Giant reed</name>
    <name type="synonym">Donax arundinaceus</name>
    <dbReference type="NCBI Taxonomy" id="35708"/>
    <lineage>
        <taxon>Eukaryota</taxon>
        <taxon>Viridiplantae</taxon>
        <taxon>Streptophyta</taxon>
        <taxon>Embryophyta</taxon>
        <taxon>Tracheophyta</taxon>
        <taxon>Spermatophyta</taxon>
        <taxon>Magnoliopsida</taxon>
        <taxon>Liliopsida</taxon>
        <taxon>Poales</taxon>
        <taxon>Poaceae</taxon>
        <taxon>PACMAD clade</taxon>
        <taxon>Arundinoideae</taxon>
        <taxon>Arundineae</taxon>
        <taxon>Arundo</taxon>
    </lineage>
</organism>
<protein>
    <submittedName>
        <fullName evidence="2">Uncharacterized protein</fullName>
    </submittedName>
</protein>
<reference evidence="2" key="2">
    <citation type="journal article" date="2015" name="Data Brief">
        <title>Shoot transcriptome of the giant reed, Arundo donax.</title>
        <authorList>
            <person name="Barrero R.A."/>
            <person name="Guerrero F.D."/>
            <person name="Moolhuijzen P."/>
            <person name="Goolsby J.A."/>
            <person name="Tidwell J."/>
            <person name="Bellgard S.E."/>
            <person name="Bellgard M.I."/>
        </authorList>
    </citation>
    <scope>NUCLEOTIDE SEQUENCE</scope>
    <source>
        <tissue evidence="2">Shoot tissue taken approximately 20 cm above the soil surface</tissue>
    </source>
</reference>
<evidence type="ECO:0000313" key="2">
    <source>
        <dbReference type="EMBL" id="JAD34716.1"/>
    </source>
</evidence>
<sequence>MSSSFGLRLIIELTNVAVAFMIFRPLAVTTLLFLSTIFLRNSRRSAGHATERATRVKSSALISPLRCITATMDNKVDCSLLTSYCSSSCRSEGTVVWQSSI</sequence>
<dbReference type="EMBL" id="GBRH01263179">
    <property type="protein sequence ID" value="JAD34716.1"/>
    <property type="molecule type" value="Transcribed_RNA"/>
</dbReference>
<name>A0A0A8Z7D8_ARUDO</name>
<dbReference type="AlphaFoldDB" id="A0A0A8Z7D8"/>
<proteinExistence type="predicted"/>
<reference evidence="2" key="1">
    <citation type="submission" date="2014-09" db="EMBL/GenBank/DDBJ databases">
        <authorList>
            <person name="Magalhaes I.L.F."/>
            <person name="Oliveira U."/>
            <person name="Santos F.R."/>
            <person name="Vidigal T.H.D.A."/>
            <person name="Brescovit A.D."/>
            <person name="Santos A.J."/>
        </authorList>
    </citation>
    <scope>NUCLEOTIDE SEQUENCE</scope>
    <source>
        <tissue evidence="2">Shoot tissue taken approximately 20 cm above the soil surface</tissue>
    </source>
</reference>
<evidence type="ECO:0000256" key="1">
    <source>
        <dbReference type="SAM" id="Phobius"/>
    </source>
</evidence>
<keyword evidence="1" id="KW-0812">Transmembrane</keyword>
<feature type="transmembrane region" description="Helical" evidence="1">
    <location>
        <begin position="16"/>
        <end position="39"/>
    </location>
</feature>
<accession>A0A0A8Z7D8</accession>
<keyword evidence="1" id="KW-0472">Membrane</keyword>